<dbReference type="InParanoid" id="A0A1B1YQL3"/>
<dbReference type="PANTHER" id="PTHR34351:SF1">
    <property type="entry name" value="SLR1927 PROTEIN"/>
    <property type="match status" value="1"/>
</dbReference>
<dbReference type="OrthoDB" id="9776116at2"/>
<dbReference type="PANTHER" id="PTHR34351">
    <property type="entry name" value="SLR1927 PROTEIN-RELATED"/>
    <property type="match status" value="1"/>
</dbReference>
<accession>A0A1B1YQL3</accession>
<dbReference type="EMBL" id="CP014671">
    <property type="protein sequence ID" value="ANX03071.1"/>
    <property type="molecule type" value="Genomic_DNA"/>
</dbReference>
<feature type="transmembrane region" description="Helical" evidence="1">
    <location>
        <begin position="49"/>
        <end position="71"/>
    </location>
</feature>
<protein>
    <submittedName>
        <fullName evidence="2">Uncharacterized protein</fullName>
    </submittedName>
</protein>
<reference evidence="3" key="1">
    <citation type="submission" date="2016-03" db="EMBL/GenBank/DDBJ databases">
        <title>Complete genome sequence of Solimmundus cernigliae, representing a novel lineage of polycyclic aromatic hydrocarbon degraders within the Gammaproteobacteria.</title>
        <authorList>
            <person name="Singleton D.R."/>
            <person name="Dickey A.N."/>
            <person name="Scholl E.H."/>
            <person name="Wright F.A."/>
            <person name="Aitken M.D."/>
        </authorList>
    </citation>
    <scope>NUCLEOTIDE SEQUENCE [LARGE SCALE GENOMIC DNA]</scope>
    <source>
        <strain evidence="3">TR3.2</strain>
    </source>
</reference>
<proteinExistence type="predicted"/>
<dbReference type="RefSeq" id="WP_068802583.1">
    <property type="nucleotide sequence ID" value="NZ_CP014671.1"/>
</dbReference>
<evidence type="ECO:0000313" key="2">
    <source>
        <dbReference type="EMBL" id="ANX03071.1"/>
    </source>
</evidence>
<dbReference type="KEGG" id="gbi:PG2T_01960"/>
<gene>
    <name evidence="2" type="ORF">PG2T_01960</name>
</gene>
<dbReference type="AlphaFoldDB" id="A0A1B1YQL3"/>
<organism evidence="2 3">
    <name type="scientific">Immundisolibacter cernigliae</name>
    <dbReference type="NCBI Taxonomy" id="1810504"/>
    <lineage>
        <taxon>Bacteria</taxon>
        <taxon>Pseudomonadati</taxon>
        <taxon>Pseudomonadota</taxon>
        <taxon>Gammaproteobacteria</taxon>
        <taxon>Immundisolibacterales</taxon>
        <taxon>Immundisolibacteraceae</taxon>
        <taxon>Immundisolibacter</taxon>
    </lineage>
</organism>
<keyword evidence="3" id="KW-1185">Reference proteome</keyword>
<keyword evidence="1" id="KW-0472">Membrane</keyword>
<keyword evidence="1" id="KW-1133">Transmembrane helix</keyword>
<sequence>MKEFADRPLRVPQEPLAWHLWRMTRWLLELRLVPRLTERRGGWRAPLRALRDGLTASGLAVLLASILLLLLARRSNPGFDLGLAAAGLSLLALSAAAGRVWRPRLHLVRLNHEVAIAGQPCRGQVRLTNTGRRPARELLLREWRGPGWRPVAPSRSALIERLEAGESRVCETVVIPRARGLLRLPGLAVHSFFPLFLTRSTVGAALPLELAVLPPPLPVSLPPLRELAARCLRTGVHAARHAGALEYAHTRPYQLGDPSTRLDHRASARRGELMSRVFRGGSELHADGIAICCDTAVAGFAPWQRRPRDAAALDRRLALVLELVAHARAEALALNALALGEDWQPIDDEAALQRAVASCPPARQTRLPASLPEAGLLYLLVTEDATDLITAQVAAWRAAGHLVLVFRLAGRGGRALPPGPGNHELAA</sequence>
<dbReference type="Proteomes" id="UP000092952">
    <property type="component" value="Chromosome"/>
</dbReference>
<name>A0A1B1YQL3_9GAMM</name>
<dbReference type="STRING" id="1810504.PG2T_01960"/>
<evidence type="ECO:0000256" key="1">
    <source>
        <dbReference type="SAM" id="Phobius"/>
    </source>
</evidence>
<evidence type="ECO:0000313" key="3">
    <source>
        <dbReference type="Proteomes" id="UP000092952"/>
    </source>
</evidence>
<keyword evidence="1" id="KW-0812">Transmembrane</keyword>
<feature type="transmembrane region" description="Helical" evidence="1">
    <location>
        <begin position="83"/>
        <end position="101"/>
    </location>
</feature>